<dbReference type="AlphaFoldDB" id="A0A2H1X0F1"/>
<sequence>MLIYFTIKICNRCPNGFIRRRSPNDGNACIQIFNNCFDNSSRRRTTQVAIPMRDLDYTTACVTDDEDNEAPSSPNTQRSGANAQSLF</sequence>
<organism evidence="2">
    <name type="scientific">Spodoptera frugiperda</name>
    <name type="common">Fall armyworm</name>
    <dbReference type="NCBI Taxonomy" id="7108"/>
    <lineage>
        <taxon>Eukaryota</taxon>
        <taxon>Metazoa</taxon>
        <taxon>Ecdysozoa</taxon>
        <taxon>Arthropoda</taxon>
        <taxon>Hexapoda</taxon>
        <taxon>Insecta</taxon>
        <taxon>Pterygota</taxon>
        <taxon>Neoptera</taxon>
        <taxon>Endopterygota</taxon>
        <taxon>Lepidoptera</taxon>
        <taxon>Glossata</taxon>
        <taxon>Ditrysia</taxon>
        <taxon>Noctuoidea</taxon>
        <taxon>Noctuidae</taxon>
        <taxon>Amphipyrinae</taxon>
        <taxon>Spodoptera</taxon>
    </lineage>
</organism>
<name>A0A2H1X0F1_SPOFR</name>
<evidence type="ECO:0000256" key="1">
    <source>
        <dbReference type="SAM" id="MobiDB-lite"/>
    </source>
</evidence>
<reference evidence="2" key="1">
    <citation type="submission" date="2016-07" db="EMBL/GenBank/DDBJ databases">
        <authorList>
            <person name="Bretaudeau A."/>
        </authorList>
    </citation>
    <scope>NUCLEOTIDE SEQUENCE</scope>
    <source>
        <strain evidence="2">Rice</strain>
        <tissue evidence="2">Whole body</tissue>
    </source>
</reference>
<feature type="compositionally biased region" description="Polar residues" evidence="1">
    <location>
        <begin position="70"/>
        <end position="87"/>
    </location>
</feature>
<accession>A0A2H1X0F1</accession>
<proteinExistence type="predicted"/>
<gene>
    <name evidence="2" type="ORF">SFRICE_041135</name>
</gene>
<feature type="region of interest" description="Disordered" evidence="1">
    <location>
        <begin position="63"/>
        <end position="87"/>
    </location>
</feature>
<evidence type="ECO:0000313" key="2">
    <source>
        <dbReference type="EMBL" id="SOQ58783.1"/>
    </source>
</evidence>
<dbReference type="EMBL" id="ODYU01012461">
    <property type="protein sequence ID" value="SOQ58783.1"/>
    <property type="molecule type" value="Genomic_DNA"/>
</dbReference>
<protein>
    <submittedName>
        <fullName evidence="2">SFRICE_041135</fullName>
    </submittedName>
</protein>